<dbReference type="InterPro" id="IPR003812">
    <property type="entry name" value="Fido"/>
</dbReference>
<dbReference type="Gene3D" id="1.20.120.1870">
    <property type="entry name" value="Fic/DOC protein, Fido domain"/>
    <property type="match status" value="1"/>
</dbReference>
<dbReference type="NCBIfam" id="TIGR01550">
    <property type="entry name" value="DOC_P1"/>
    <property type="match status" value="1"/>
</dbReference>
<evidence type="ECO:0000313" key="2">
    <source>
        <dbReference type="EMBL" id="GAX08358.1"/>
    </source>
</evidence>
<name>A0A1Z5J3N7_9LACO</name>
<comment type="caution">
    <text evidence="2">The sequence shown here is derived from an EMBL/GenBank/DDBJ whole genome shotgun (WGS) entry which is preliminary data.</text>
</comment>
<dbReference type="PROSITE" id="PS51459">
    <property type="entry name" value="FIDO"/>
    <property type="match status" value="1"/>
</dbReference>
<gene>
    <name evidence="2" type="ORF">IWT5_01512</name>
</gene>
<reference evidence="2 3" key="1">
    <citation type="submission" date="2015-11" db="EMBL/GenBank/DDBJ databases">
        <title>Draft genome sequences of new species of the genus Lactobacillus isolated from orchardgrass silage.</title>
        <authorList>
            <person name="Tohno M."/>
            <person name="Tanizawa Y."/>
            <person name="Arita M."/>
        </authorList>
    </citation>
    <scope>NUCLEOTIDE SEQUENCE [LARGE SCALE GENOMIC DNA]</scope>
    <source>
        <strain evidence="2 3">IWT5</strain>
    </source>
</reference>
<dbReference type="GO" id="GO:0016301">
    <property type="term" value="F:kinase activity"/>
    <property type="evidence" value="ECO:0007669"/>
    <property type="project" value="InterPro"/>
</dbReference>
<dbReference type="PANTHER" id="PTHR39426">
    <property type="entry name" value="HOMOLOGY TO DEATH-ON-CURING PROTEIN OF PHAGE P1"/>
    <property type="match status" value="1"/>
</dbReference>
<feature type="domain" description="Fido" evidence="1">
    <location>
        <begin position="6"/>
        <end position="131"/>
    </location>
</feature>
<dbReference type="InterPro" id="IPR053737">
    <property type="entry name" value="Type_II_TA_Toxin"/>
</dbReference>
<sequence length="135" mass="15565">MTVRYLTEDEVIAINQYIIKQADEGSAEVVDPDGLKSIIEQPQMVAYGHETYPTIWLKAACLLQKLTKNLVFNEGNKRTAYLSTVIFLRLNHIKFELSGSDAKDFMWDEMFAPDKKDRMINVAPIFKLYSKRIES</sequence>
<dbReference type="InterPro" id="IPR006440">
    <property type="entry name" value="Doc"/>
</dbReference>
<dbReference type="PANTHER" id="PTHR39426:SF1">
    <property type="entry name" value="HOMOLOGY TO DEATH-ON-CURING PROTEIN OF PHAGE P1"/>
    <property type="match status" value="1"/>
</dbReference>
<protein>
    <submittedName>
        <fullName evidence="2">Death-on-curing family protein</fullName>
    </submittedName>
</protein>
<evidence type="ECO:0000313" key="3">
    <source>
        <dbReference type="Proteomes" id="UP000223370"/>
    </source>
</evidence>
<organism evidence="2 3">
    <name type="scientific">Secundilactobacillus silagincola</name>
    <dbReference type="NCBI Taxonomy" id="1714681"/>
    <lineage>
        <taxon>Bacteria</taxon>
        <taxon>Bacillati</taxon>
        <taxon>Bacillota</taxon>
        <taxon>Bacilli</taxon>
        <taxon>Lactobacillales</taxon>
        <taxon>Lactobacillaceae</taxon>
        <taxon>Secundilactobacillus</taxon>
    </lineage>
</organism>
<accession>A0A1Z5J3N7</accession>
<keyword evidence="3" id="KW-1185">Reference proteome</keyword>
<dbReference type="EMBL" id="BCMJ01000005">
    <property type="protein sequence ID" value="GAX08358.1"/>
    <property type="molecule type" value="Genomic_DNA"/>
</dbReference>
<dbReference type="RefSeq" id="WP_098825023.1">
    <property type="nucleotide sequence ID" value="NZ_BCMJ01000005.1"/>
</dbReference>
<dbReference type="AlphaFoldDB" id="A0A1Z5J3N7"/>
<proteinExistence type="predicted"/>
<evidence type="ECO:0000259" key="1">
    <source>
        <dbReference type="PROSITE" id="PS51459"/>
    </source>
</evidence>
<dbReference type="Pfam" id="PF02661">
    <property type="entry name" value="Fic"/>
    <property type="match status" value="1"/>
</dbReference>
<dbReference type="OrthoDB" id="9802752at2"/>
<dbReference type="Proteomes" id="UP000223370">
    <property type="component" value="Unassembled WGS sequence"/>
</dbReference>